<evidence type="ECO:0000256" key="1">
    <source>
        <dbReference type="SAM" id="MobiDB-lite"/>
    </source>
</evidence>
<dbReference type="Proteomes" id="UP000836841">
    <property type="component" value="Chromosome 6"/>
</dbReference>
<accession>A0AAU9SR65</accession>
<proteinExistence type="predicted"/>
<evidence type="ECO:0000313" key="3">
    <source>
        <dbReference type="Proteomes" id="UP000836841"/>
    </source>
</evidence>
<organism evidence="2 3">
    <name type="scientific">Thlaspi arvense</name>
    <name type="common">Field penny-cress</name>
    <dbReference type="NCBI Taxonomy" id="13288"/>
    <lineage>
        <taxon>Eukaryota</taxon>
        <taxon>Viridiplantae</taxon>
        <taxon>Streptophyta</taxon>
        <taxon>Embryophyta</taxon>
        <taxon>Tracheophyta</taxon>
        <taxon>Spermatophyta</taxon>
        <taxon>Magnoliopsida</taxon>
        <taxon>eudicotyledons</taxon>
        <taxon>Gunneridae</taxon>
        <taxon>Pentapetalae</taxon>
        <taxon>rosids</taxon>
        <taxon>malvids</taxon>
        <taxon>Brassicales</taxon>
        <taxon>Brassicaceae</taxon>
        <taxon>Thlaspideae</taxon>
        <taxon>Thlaspi</taxon>
    </lineage>
</organism>
<gene>
    <name evidence="2" type="ORF">TAV2_LOCUS19041</name>
</gene>
<feature type="region of interest" description="Disordered" evidence="1">
    <location>
        <begin position="97"/>
        <end position="136"/>
    </location>
</feature>
<dbReference type="EMBL" id="OU466862">
    <property type="protein sequence ID" value="CAH2069465.1"/>
    <property type="molecule type" value="Genomic_DNA"/>
</dbReference>
<evidence type="ECO:0000313" key="2">
    <source>
        <dbReference type="EMBL" id="CAH2069465.1"/>
    </source>
</evidence>
<reference evidence="2 3" key="1">
    <citation type="submission" date="2022-03" db="EMBL/GenBank/DDBJ databases">
        <authorList>
            <person name="Nunn A."/>
            <person name="Chopra R."/>
            <person name="Nunn A."/>
            <person name="Contreras Garrido A."/>
        </authorList>
    </citation>
    <scope>NUCLEOTIDE SEQUENCE [LARGE SCALE GENOMIC DNA]</scope>
</reference>
<sequence>MRLKSSKLHQTDTWKRMLLLNFESCSSEPFAGNIDHSGDGNMVHQIDALSMIEIYPERSSEKNAQAEAETTELEDWIGELMGRYTSKEFEAILNEDVQQIPEEDDQQRPSISALSQSSAPPPRLGDKSLPIELDDDEDEELIQDPAKLFFSQPEDLPLHGVTDEA</sequence>
<feature type="compositionally biased region" description="Polar residues" evidence="1">
    <location>
        <begin position="108"/>
        <end position="118"/>
    </location>
</feature>
<name>A0AAU9SR65_THLAR</name>
<protein>
    <submittedName>
        <fullName evidence="2">Uncharacterized protein</fullName>
    </submittedName>
</protein>
<keyword evidence="3" id="KW-1185">Reference proteome</keyword>
<dbReference type="AlphaFoldDB" id="A0AAU9SR65"/>